<dbReference type="InterPro" id="IPR013658">
    <property type="entry name" value="SGL"/>
</dbReference>
<dbReference type="AlphaFoldDB" id="A0A6J4UA21"/>
<gene>
    <name evidence="5" type="ORF">AVDCRST_MAG33-168</name>
</gene>
<reference evidence="5" key="1">
    <citation type="submission" date="2020-02" db="EMBL/GenBank/DDBJ databases">
        <authorList>
            <person name="Meier V. D."/>
        </authorList>
    </citation>
    <scope>NUCLEOTIDE SEQUENCE</scope>
    <source>
        <strain evidence="5">AVDCRST_MAG33</strain>
    </source>
</reference>
<comment type="cofactor">
    <cofactor evidence="3">
        <name>Zn(2+)</name>
        <dbReference type="ChEBI" id="CHEBI:29105"/>
    </cofactor>
    <text evidence="3">Binds 1 divalent metal cation per subunit.</text>
</comment>
<dbReference type="InterPro" id="IPR011042">
    <property type="entry name" value="6-blade_b-propeller_TolB-like"/>
</dbReference>
<evidence type="ECO:0000256" key="1">
    <source>
        <dbReference type="ARBA" id="ARBA00008853"/>
    </source>
</evidence>
<feature type="binding site" evidence="3">
    <location>
        <position position="21"/>
    </location>
    <ligand>
        <name>a divalent metal cation</name>
        <dbReference type="ChEBI" id="CHEBI:60240"/>
    </ligand>
</feature>
<dbReference type="PANTHER" id="PTHR10907:SF47">
    <property type="entry name" value="REGUCALCIN"/>
    <property type="match status" value="1"/>
</dbReference>
<dbReference type="InterPro" id="IPR005511">
    <property type="entry name" value="SMP-30"/>
</dbReference>
<keyword evidence="3" id="KW-0479">Metal-binding</keyword>
<protein>
    <recommendedName>
        <fullName evidence="4">SMP-30/Gluconolactonase/LRE-like region domain-containing protein</fullName>
    </recommendedName>
</protein>
<dbReference type="Gene3D" id="2.120.10.30">
    <property type="entry name" value="TolB, C-terminal domain"/>
    <property type="match status" value="1"/>
</dbReference>
<dbReference type="GO" id="GO:0004341">
    <property type="term" value="F:gluconolactonase activity"/>
    <property type="evidence" value="ECO:0007669"/>
    <property type="project" value="TreeGrafter"/>
</dbReference>
<comment type="similarity">
    <text evidence="1">Belongs to the SMP-30/CGR1 family.</text>
</comment>
<dbReference type="SUPFAM" id="SSF63829">
    <property type="entry name" value="Calcium-dependent phosphotriesterase"/>
    <property type="match status" value="1"/>
</dbReference>
<accession>A0A6J4UA21</accession>
<evidence type="ECO:0000256" key="3">
    <source>
        <dbReference type="PIRSR" id="PIRSR605511-2"/>
    </source>
</evidence>
<dbReference type="PANTHER" id="PTHR10907">
    <property type="entry name" value="REGUCALCIN"/>
    <property type="match status" value="1"/>
</dbReference>
<keyword evidence="3" id="KW-0862">Zinc</keyword>
<evidence type="ECO:0000259" key="4">
    <source>
        <dbReference type="Pfam" id="PF08450"/>
    </source>
</evidence>
<dbReference type="PRINTS" id="PR01790">
    <property type="entry name" value="SMP30FAMILY"/>
</dbReference>
<dbReference type="GO" id="GO:0019853">
    <property type="term" value="P:L-ascorbic acid biosynthetic process"/>
    <property type="evidence" value="ECO:0007669"/>
    <property type="project" value="TreeGrafter"/>
</dbReference>
<organism evidence="5">
    <name type="scientific">uncultured Thermomicrobiales bacterium</name>
    <dbReference type="NCBI Taxonomy" id="1645740"/>
    <lineage>
        <taxon>Bacteria</taxon>
        <taxon>Pseudomonadati</taxon>
        <taxon>Thermomicrobiota</taxon>
        <taxon>Thermomicrobia</taxon>
        <taxon>Thermomicrobiales</taxon>
        <taxon>environmental samples</taxon>
    </lineage>
</organism>
<dbReference type="GO" id="GO:0005509">
    <property type="term" value="F:calcium ion binding"/>
    <property type="evidence" value="ECO:0007669"/>
    <property type="project" value="TreeGrafter"/>
</dbReference>
<dbReference type="Pfam" id="PF08450">
    <property type="entry name" value="SGL"/>
    <property type="match status" value="1"/>
</dbReference>
<feature type="binding site" evidence="3">
    <location>
        <position position="149"/>
    </location>
    <ligand>
        <name>a divalent metal cation</name>
        <dbReference type="ChEBI" id="CHEBI:60240"/>
    </ligand>
</feature>
<feature type="binding site" evidence="3">
    <location>
        <position position="105"/>
    </location>
    <ligand>
        <name>substrate</name>
    </ligand>
</feature>
<dbReference type="EMBL" id="CADCWK010000014">
    <property type="protein sequence ID" value="CAA9542697.1"/>
    <property type="molecule type" value="Genomic_DNA"/>
</dbReference>
<feature type="binding site" evidence="3">
    <location>
        <position position="200"/>
    </location>
    <ligand>
        <name>a divalent metal cation</name>
        <dbReference type="ChEBI" id="CHEBI:60240"/>
    </ligand>
</feature>
<feature type="binding site" evidence="3">
    <location>
        <position position="103"/>
    </location>
    <ligand>
        <name>substrate</name>
    </ligand>
</feature>
<evidence type="ECO:0000256" key="2">
    <source>
        <dbReference type="PIRSR" id="PIRSR605511-1"/>
    </source>
</evidence>
<evidence type="ECO:0000313" key="5">
    <source>
        <dbReference type="EMBL" id="CAA9542697.1"/>
    </source>
</evidence>
<proteinExistence type="inferred from homology"/>
<feature type="domain" description="SMP-30/Gluconolactonase/LRE-like region" evidence="4">
    <location>
        <begin position="19"/>
        <end position="258"/>
    </location>
</feature>
<name>A0A6J4UA21_9BACT</name>
<feature type="active site" description="Proton donor/acceptor" evidence="2">
    <location>
        <position position="200"/>
    </location>
</feature>
<sequence>MTDLSSIRPEVALDAPLRLGESAIWHEDEHRLYFTDIEGQTLRRYDPATGVDEIVFSGETVADVTIQADGSLLLFQAAGRISQLVDGQTVPIRPDIAEDHATRFNDVFADPEGRVYCGTMPGGDRSGHLYRLDRDGSLTVMIEDAGVSNGMGITTDFRHFYHTDTTRRTITRYPYDRATGALGPGEAVVRIGPDSEDQPDGMTLDADDCIWSASYGGGRITRYGADGTPMGHVDFPARKMTSVAFGGVGLTTAFATSAEGPGRPGTGPLAGSLFRFTPGVRGRLPFRSRILLGG</sequence>